<sequence length="182" mass="20213">MSKKGEAPEKVYLGRLTNHLRMGIVGLPNVGKSTLFNALTKCQVAAQNFPFCTIDPNNAQVAIPDVRFEYLCDQFKPLSKVAAALQVTDIAGLVKGASEGEGLGNAFLSHIKAVDGIYQVVRVFEDEEIVHVEGEINPIRDMEIILNELCLKDEEFINTRLDALTKQTLHKKEKRDLAEMET</sequence>
<keyword evidence="4" id="KW-1185">Reference proteome</keyword>
<reference evidence="3 4" key="1">
    <citation type="submission" date="2012-10" db="EMBL/GenBank/DDBJ databases">
        <authorList>
            <person name="Zafar N."/>
            <person name="Inman J."/>
            <person name="Hall N."/>
            <person name="Lorenzi H."/>
            <person name="Caler E."/>
        </authorList>
    </citation>
    <scope>NUCLEOTIDE SEQUENCE [LARGE SCALE GENOMIC DNA]</scope>
    <source>
        <strain evidence="3 4">IP1</strain>
    </source>
</reference>
<dbReference type="VEuPathDB" id="AmoebaDB:EIN_380430"/>
<dbReference type="PANTHER" id="PTHR23305">
    <property type="entry name" value="OBG GTPASE FAMILY"/>
    <property type="match status" value="1"/>
</dbReference>
<keyword evidence="1" id="KW-0547">Nucleotide-binding</keyword>
<proteinExistence type="predicted"/>
<dbReference type="InterPro" id="IPR006073">
    <property type="entry name" value="GTP-bd"/>
</dbReference>
<dbReference type="SUPFAM" id="SSF52540">
    <property type="entry name" value="P-loop containing nucleoside triphosphate hydrolases"/>
    <property type="match status" value="1"/>
</dbReference>
<dbReference type="PROSITE" id="PS51710">
    <property type="entry name" value="G_OBG"/>
    <property type="match status" value="1"/>
</dbReference>
<name>A0A0A1UEA6_ENTIV</name>
<accession>A0A0A1UEA6</accession>
<dbReference type="AlphaFoldDB" id="A0A0A1UEA6"/>
<dbReference type="OMA" id="DMEFIER"/>
<dbReference type="Proteomes" id="UP000014680">
    <property type="component" value="Unassembled WGS sequence"/>
</dbReference>
<dbReference type="Pfam" id="PF01926">
    <property type="entry name" value="MMR_HSR1"/>
    <property type="match status" value="1"/>
</dbReference>
<feature type="domain" description="OBG-type G" evidence="2">
    <location>
        <begin position="20"/>
        <end position="182"/>
    </location>
</feature>
<dbReference type="RefSeq" id="XP_004258887.1">
    <property type="nucleotide sequence ID" value="XM_004258839.1"/>
</dbReference>
<dbReference type="GO" id="GO:0016887">
    <property type="term" value="F:ATP hydrolysis activity"/>
    <property type="evidence" value="ECO:0007669"/>
    <property type="project" value="TreeGrafter"/>
</dbReference>
<dbReference type="PANTHER" id="PTHR23305:SF11">
    <property type="entry name" value="OBG-LIKE ATPASE 1"/>
    <property type="match status" value="1"/>
</dbReference>
<evidence type="ECO:0000259" key="2">
    <source>
        <dbReference type="PROSITE" id="PS51710"/>
    </source>
</evidence>
<evidence type="ECO:0000313" key="4">
    <source>
        <dbReference type="Proteomes" id="UP000014680"/>
    </source>
</evidence>
<dbReference type="InterPro" id="IPR027417">
    <property type="entry name" value="P-loop_NTPase"/>
</dbReference>
<gene>
    <name evidence="3" type="ORF">EIN_380430</name>
</gene>
<dbReference type="InterPro" id="IPR031167">
    <property type="entry name" value="G_OBG"/>
</dbReference>
<dbReference type="OrthoDB" id="424823at2759"/>
<dbReference type="Gene3D" id="3.40.50.300">
    <property type="entry name" value="P-loop containing nucleotide triphosphate hydrolases"/>
    <property type="match status" value="1"/>
</dbReference>
<evidence type="ECO:0000313" key="3">
    <source>
        <dbReference type="EMBL" id="ELP92116.1"/>
    </source>
</evidence>
<dbReference type="GeneID" id="14891144"/>
<protein>
    <recommendedName>
        <fullName evidence="2">OBG-type G domain-containing protein</fullName>
    </recommendedName>
</protein>
<dbReference type="GO" id="GO:0005525">
    <property type="term" value="F:GTP binding"/>
    <property type="evidence" value="ECO:0007669"/>
    <property type="project" value="InterPro"/>
</dbReference>
<dbReference type="GO" id="GO:0005737">
    <property type="term" value="C:cytoplasm"/>
    <property type="evidence" value="ECO:0007669"/>
    <property type="project" value="TreeGrafter"/>
</dbReference>
<evidence type="ECO:0000256" key="1">
    <source>
        <dbReference type="ARBA" id="ARBA00022741"/>
    </source>
</evidence>
<dbReference type="EMBL" id="KB206395">
    <property type="protein sequence ID" value="ELP92116.1"/>
    <property type="molecule type" value="Genomic_DNA"/>
</dbReference>
<dbReference type="PRINTS" id="PR00326">
    <property type="entry name" value="GTP1OBG"/>
</dbReference>
<dbReference type="KEGG" id="eiv:EIN_380430"/>
<organism evidence="3 4">
    <name type="scientific">Entamoeba invadens IP1</name>
    <dbReference type="NCBI Taxonomy" id="370355"/>
    <lineage>
        <taxon>Eukaryota</taxon>
        <taxon>Amoebozoa</taxon>
        <taxon>Evosea</taxon>
        <taxon>Archamoebae</taxon>
        <taxon>Mastigamoebida</taxon>
        <taxon>Entamoebidae</taxon>
        <taxon>Entamoeba</taxon>
    </lineage>
</organism>
<feature type="non-terminal residue" evidence="3">
    <location>
        <position position="182"/>
    </location>
</feature>